<sequence length="176" mass="19501">MKKLFTMALLASGLMASIHVKAQAEEDKSKRPSPPAKVTQKINSGATISIDYSQPSVKGRTIGKDLEPKDGQVWRTGANEATVFETDKNVTIDGKKLAAGKYGLFTLFSGNKVTIIFNKTWKQWGAFKYKQADDALRVDTKYTTEASPIEKMTFKISPAGEVTLLWGNRKVEFKVH</sequence>
<evidence type="ECO:0000313" key="3">
    <source>
        <dbReference type="Proteomes" id="UP000326903"/>
    </source>
</evidence>
<comment type="caution">
    <text evidence="2">The sequence shown here is derived from an EMBL/GenBank/DDBJ whole genome shotgun (WGS) entry which is preliminary data.</text>
</comment>
<evidence type="ECO:0000256" key="1">
    <source>
        <dbReference type="SAM" id="SignalP"/>
    </source>
</evidence>
<name>A0A5J5IDT5_9BACT</name>
<dbReference type="EMBL" id="VYQF01000014">
    <property type="protein sequence ID" value="KAA9034538.1"/>
    <property type="molecule type" value="Genomic_DNA"/>
</dbReference>
<evidence type="ECO:0000313" key="2">
    <source>
        <dbReference type="EMBL" id="KAA9034538.1"/>
    </source>
</evidence>
<dbReference type="InterPro" id="IPR021314">
    <property type="entry name" value="DUF2911"/>
</dbReference>
<accession>A0A5J5IDT5</accession>
<protein>
    <submittedName>
        <fullName evidence="2">DUF2911 domain-containing protein</fullName>
    </submittedName>
</protein>
<dbReference type="RefSeq" id="WP_150417085.1">
    <property type="nucleotide sequence ID" value="NZ_VYQF01000014.1"/>
</dbReference>
<dbReference type="Pfam" id="PF11138">
    <property type="entry name" value="DUF2911"/>
    <property type="match status" value="1"/>
</dbReference>
<gene>
    <name evidence="2" type="ORF">FW778_22135</name>
</gene>
<dbReference type="Proteomes" id="UP000326903">
    <property type="component" value="Unassembled WGS sequence"/>
</dbReference>
<feature type="signal peptide" evidence="1">
    <location>
        <begin position="1"/>
        <end position="24"/>
    </location>
</feature>
<feature type="chain" id="PRO_5023889938" evidence="1">
    <location>
        <begin position="25"/>
        <end position="176"/>
    </location>
</feature>
<keyword evidence="3" id="KW-1185">Reference proteome</keyword>
<organism evidence="2 3">
    <name type="scientific">Ginsengibacter hankyongi</name>
    <dbReference type="NCBI Taxonomy" id="2607284"/>
    <lineage>
        <taxon>Bacteria</taxon>
        <taxon>Pseudomonadati</taxon>
        <taxon>Bacteroidota</taxon>
        <taxon>Chitinophagia</taxon>
        <taxon>Chitinophagales</taxon>
        <taxon>Chitinophagaceae</taxon>
        <taxon>Ginsengibacter</taxon>
    </lineage>
</organism>
<keyword evidence="1" id="KW-0732">Signal</keyword>
<dbReference type="AlphaFoldDB" id="A0A5J5IDT5"/>
<reference evidence="2 3" key="1">
    <citation type="submission" date="2019-09" db="EMBL/GenBank/DDBJ databases">
        <title>Draft genome sequence of Ginsengibacter sp. BR5-29.</title>
        <authorList>
            <person name="Im W.-T."/>
        </authorList>
    </citation>
    <scope>NUCLEOTIDE SEQUENCE [LARGE SCALE GENOMIC DNA]</scope>
    <source>
        <strain evidence="2 3">BR5-29</strain>
    </source>
</reference>
<proteinExistence type="predicted"/>